<feature type="domain" description="Glycosyltransferase RgtA/B/C/D-like" evidence="9">
    <location>
        <begin position="74"/>
        <end position="211"/>
    </location>
</feature>
<feature type="transmembrane region" description="Helical" evidence="8">
    <location>
        <begin position="210"/>
        <end position="232"/>
    </location>
</feature>
<feature type="transmembrane region" description="Helical" evidence="8">
    <location>
        <begin position="20"/>
        <end position="37"/>
    </location>
</feature>
<protein>
    <submittedName>
        <fullName evidence="11">Mannosyltransferase</fullName>
        <ecNumber evidence="11">2.4.1.-</ecNumber>
    </submittedName>
</protein>
<evidence type="ECO:0000256" key="6">
    <source>
        <dbReference type="ARBA" id="ARBA00022989"/>
    </source>
</evidence>
<evidence type="ECO:0000259" key="9">
    <source>
        <dbReference type="Pfam" id="PF13231"/>
    </source>
</evidence>
<feature type="transmembrane region" description="Helical" evidence="8">
    <location>
        <begin position="320"/>
        <end position="338"/>
    </location>
</feature>
<organism evidence="11 13">
    <name type="scientific">Frigoribacterium faeni</name>
    <dbReference type="NCBI Taxonomy" id="145483"/>
    <lineage>
        <taxon>Bacteria</taxon>
        <taxon>Bacillati</taxon>
        <taxon>Actinomycetota</taxon>
        <taxon>Actinomycetes</taxon>
        <taxon>Micrococcales</taxon>
        <taxon>Microbacteriaceae</taxon>
        <taxon>Frigoribacterium</taxon>
    </lineage>
</organism>
<feature type="transmembrane region" description="Helical" evidence="8">
    <location>
        <begin position="292"/>
        <end position="314"/>
    </location>
</feature>
<gene>
    <name evidence="11" type="ORF">FB463_003222</name>
    <name evidence="10" type="ORF">FFA01_13370</name>
</gene>
<dbReference type="OrthoDB" id="5318634at2"/>
<dbReference type="PANTHER" id="PTHR33908:SF3">
    <property type="entry name" value="UNDECAPRENYL PHOSPHATE-ALPHA-4-AMINO-4-DEOXY-L-ARABINOSE ARABINOSYL TRANSFERASE"/>
    <property type="match status" value="1"/>
</dbReference>
<evidence type="ECO:0000313" key="12">
    <source>
        <dbReference type="Proteomes" id="UP000321154"/>
    </source>
</evidence>
<evidence type="ECO:0000256" key="2">
    <source>
        <dbReference type="ARBA" id="ARBA00022475"/>
    </source>
</evidence>
<dbReference type="GO" id="GO:0010041">
    <property type="term" value="P:response to iron(III) ion"/>
    <property type="evidence" value="ECO:0007669"/>
    <property type="project" value="TreeGrafter"/>
</dbReference>
<feature type="transmembrane region" description="Helical" evidence="8">
    <location>
        <begin position="139"/>
        <end position="158"/>
    </location>
</feature>
<dbReference type="Proteomes" id="UP000522688">
    <property type="component" value="Unassembled WGS sequence"/>
</dbReference>
<dbReference type="EC" id="2.4.1.-" evidence="11"/>
<dbReference type="EMBL" id="BJUV01000010">
    <property type="protein sequence ID" value="GEK83028.1"/>
    <property type="molecule type" value="Genomic_DNA"/>
</dbReference>
<reference evidence="11 13" key="2">
    <citation type="submission" date="2020-07" db="EMBL/GenBank/DDBJ databases">
        <title>Sequencing the genomes of 1000 actinobacteria strains.</title>
        <authorList>
            <person name="Klenk H.-P."/>
        </authorList>
    </citation>
    <scope>NUCLEOTIDE SEQUENCE [LARGE SCALE GENOMIC DNA]</scope>
    <source>
        <strain evidence="11 13">DSM 10309</strain>
    </source>
</reference>
<accession>A0A7W3JLD7</accession>
<feature type="transmembrane region" description="Helical" evidence="8">
    <location>
        <begin position="164"/>
        <end position="189"/>
    </location>
</feature>
<keyword evidence="12" id="KW-1185">Reference proteome</keyword>
<keyword evidence="7 8" id="KW-0472">Membrane</keyword>
<feature type="transmembrane region" description="Helical" evidence="8">
    <location>
        <begin position="87"/>
        <end position="108"/>
    </location>
</feature>
<name>A0A7W3JLD7_9MICO</name>
<evidence type="ECO:0000313" key="13">
    <source>
        <dbReference type="Proteomes" id="UP000522688"/>
    </source>
</evidence>
<keyword evidence="4 11" id="KW-0808">Transferase</keyword>
<dbReference type="InterPro" id="IPR038731">
    <property type="entry name" value="RgtA/B/C-like"/>
</dbReference>
<evidence type="ECO:0000313" key="10">
    <source>
        <dbReference type="EMBL" id="GEK83028.1"/>
    </source>
</evidence>
<dbReference type="Proteomes" id="UP000321154">
    <property type="component" value="Unassembled WGS sequence"/>
</dbReference>
<dbReference type="Pfam" id="PF13231">
    <property type="entry name" value="PMT_2"/>
    <property type="match status" value="1"/>
</dbReference>
<feature type="transmembrane region" description="Helical" evidence="8">
    <location>
        <begin position="260"/>
        <end position="280"/>
    </location>
</feature>
<dbReference type="RefSeq" id="WP_146854264.1">
    <property type="nucleotide sequence ID" value="NZ_BAAAHR010000003.1"/>
</dbReference>
<evidence type="ECO:0000256" key="7">
    <source>
        <dbReference type="ARBA" id="ARBA00023136"/>
    </source>
</evidence>
<evidence type="ECO:0000256" key="8">
    <source>
        <dbReference type="SAM" id="Phobius"/>
    </source>
</evidence>
<dbReference type="InterPro" id="IPR050297">
    <property type="entry name" value="LipidA_mod_glycosyltrf_83"/>
</dbReference>
<evidence type="ECO:0000256" key="3">
    <source>
        <dbReference type="ARBA" id="ARBA00022676"/>
    </source>
</evidence>
<comment type="caution">
    <text evidence="11">The sequence shown here is derived from an EMBL/GenBank/DDBJ whole genome shotgun (WGS) entry which is preliminary data.</text>
</comment>
<evidence type="ECO:0000256" key="5">
    <source>
        <dbReference type="ARBA" id="ARBA00022692"/>
    </source>
</evidence>
<comment type="subcellular location">
    <subcellularLocation>
        <location evidence="1">Cell membrane</location>
        <topology evidence="1">Multi-pass membrane protein</topology>
    </subcellularLocation>
</comment>
<keyword evidence="3 11" id="KW-0328">Glycosyltransferase</keyword>
<evidence type="ECO:0000256" key="1">
    <source>
        <dbReference type="ARBA" id="ARBA00004651"/>
    </source>
</evidence>
<sequence>MSIGHDPAVAHPRHRWLDPLLAGVLALVVGVVASWVPSYWSDEATTLAAARMPLPDLLAFVGQRDAVHTVYYVFMHGWIGLFGESEFATRLPSAIVAGLGAAGLLVLVRMLTNRTTAVLAAVIYAVLPRLTLEAAEARPYALTAALAVWVTVLVLVASRRQSRWWWLAYGLALAASIATYVPFALMVAVHGVFLALAPAQRRRRGARHRLLGWSISTGAALLATAPVIGTVLGERTRLLGADDPSTGADVTWWTVLVEPWFATSIAYAVLGLVLLILLGTRLRDRSRTPGSVVLLGALWVALPVGLLLLVGLVLAPVFQARLVVFAAPGMCLLLAVAITGFRRRWVSISLIVLLVLASAPTWVIQRQPTGKGGGADLSQIASYIEQQARPGDAFVLDSTGTVSTRPRQALYAYPDRFDELDDVAFVRSGFADGRFTDVTLGLDDETQRADLQERLADVDRLWIARLQVDALDDPDLRTLGGLGYDLAQEHRTGRSVVYLFVRPGGRG</sequence>
<keyword evidence="2" id="KW-1003">Cell membrane</keyword>
<dbReference type="AlphaFoldDB" id="A0A7W3JLD7"/>
<reference evidence="10 12" key="1">
    <citation type="submission" date="2019-07" db="EMBL/GenBank/DDBJ databases">
        <title>Whole genome shotgun sequence of Frigoribacterium faeni NBRC 103066.</title>
        <authorList>
            <person name="Hosoyama A."/>
            <person name="Uohara A."/>
            <person name="Ohji S."/>
            <person name="Ichikawa N."/>
        </authorList>
    </citation>
    <scope>NUCLEOTIDE SEQUENCE [LARGE SCALE GENOMIC DNA]</scope>
    <source>
        <strain evidence="10 12">NBRC 103066</strain>
    </source>
</reference>
<feature type="transmembrane region" description="Helical" evidence="8">
    <location>
        <begin position="345"/>
        <end position="364"/>
    </location>
</feature>
<dbReference type="PANTHER" id="PTHR33908">
    <property type="entry name" value="MANNOSYLTRANSFERASE YKCB-RELATED"/>
    <property type="match status" value="1"/>
</dbReference>
<keyword evidence="6 8" id="KW-1133">Transmembrane helix</keyword>
<proteinExistence type="predicted"/>
<evidence type="ECO:0000256" key="4">
    <source>
        <dbReference type="ARBA" id="ARBA00022679"/>
    </source>
</evidence>
<dbReference type="EMBL" id="JACGWW010000013">
    <property type="protein sequence ID" value="MBA8814945.1"/>
    <property type="molecule type" value="Genomic_DNA"/>
</dbReference>
<dbReference type="GO" id="GO:0016763">
    <property type="term" value="F:pentosyltransferase activity"/>
    <property type="evidence" value="ECO:0007669"/>
    <property type="project" value="TreeGrafter"/>
</dbReference>
<keyword evidence="5 8" id="KW-0812">Transmembrane</keyword>
<dbReference type="GO" id="GO:0005886">
    <property type="term" value="C:plasma membrane"/>
    <property type="evidence" value="ECO:0007669"/>
    <property type="project" value="UniProtKB-SubCell"/>
</dbReference>
<evidence type="ECO:0000313" key="11">
    <source>
        <dbReference type="EMBL" id="MBA8814945.1"/>
    </source>
</evidence>
<dbReference type="GO" id="GO:0009103">
    <property type="term" value="P:lipopolysaccharide biosynthetic process"/>
    <property type="evidence" value="ECO:0007669"/>
    <property type="project" value="UniProtKB-ARBA"/>
</dbReference>